<feature type="compositionally biased region" description="Low complexity" evidence="1">
    <location>
        <begin position="206"/>
        <end position="217"/>
    </location>
</feature>
<dbReference type="AlphaFoldDB" id="A0A8J4CMD5"/>
<dbReference type="EMBL" id="BNCP01000028">
    <property type="protein sequence ID" value="GIL83835.1"/>
    <property type="molecule type" value="Genomic_DNA"/>
</dbReference>
<feature type="compositionally biased region" description="Low complexity" evidence="1">
    <location>
        <begin position="169"/>
        <end position="179"/>
    </location>
</feature>
<feature type="compositionally biased region" description="Low complexity" evidence="1">
    <location>
        <begin position="229"/>
        <end position="251"/>
    </location>
</feature>
<feature type="compositionally biased region" description="Polar residues" evidence="1">
    <location>
        <begin position="601"/>
        <end position="611"/>
    </location>
</feature>
<protein>
    <submittedName>
        <fullName evidence="2">Uncharacterized protein</fullName>
    </submittedName>
</protein>
<evidence type="ECO:0000313" key="2">
    <source>
        <dbReference type="EMBL" id="GIL83835.1"/>
    </source>
</evidence>
<feature type="compositionally biased region" description="Low complexity" evidence="1">
    <location>
        <begin position="588"/>
        <end position="599"/>
    </location>
</feature>
<feature type="compositionally biased region" description="Polar residues" evidence="1">
    <location>
        <begin position="117"/>
        <end position="127"/>
    </location>
</feature>
<feature type="region of interest" description="Disordered" evidence="1">
    <location>
        <begin position="113"/>
        <end position="258"/>
    </location>
</feature>
<accession>A0A8J4CMD5</accession>
<dbReference type="OrthoDB" id="10672540at2759"/>
<feature type="compositionally biased region" description="Pro residues" evidence="1">
    <location>
        <begin position="563"/>
        <end position="579"/>
    </location>
</feature>
<reference evidence="2" key="1">
    <citation type="journal article" date="2021" name="Proc. Natl. Acad. Sci. U.S.A.">
        <title>Three genomes in the algal genus Volvox reveal the fate of a haploid sex-determining region after a transition to homothallism.</title>
        <authorList>
            <person name="Yamamoto K."/>
            <person name="Hamaji T."/>
            <person name="Kawai-Toyooka H."/>
            <person name="Matsuzaki R."/>
            <person name="Takahashi F."/>
            <person name="Nishimura Y."/>
            <person name="Kawachi M."/>
            <person name="Noguchi H."/>
            <person name="Minakuchi Y."/>
            <person name="Umen J.G."/>
            <person name="Toyoda A."/>
            <person name="Nozaki H."/>
        </authorList>
    </citation>
    <scope>NUCLEOTIDE SEQUENCE</scope>
    <source>
        <strain evidence="2">NIES-3786</strain>
    </source>
</reference>
<organism evidence="2 3">
    <name type="scientific">Volvox reticuliferus</name>
    <dbReference type="NCBI Taxonomy" id="1737510"/>
    <lineage>
        <taxon>Eukaryota</taxon>
        <taxon>Viridiplantae</taxon>
        <taxon>Chlorophyta</taxon>
        <taxon>core chlorophytes</taxon>
        <taxon>Chlorophyceae</taxon>
        <taxon>CS clade</taxon>
        <taxon>Chlamydomonadales</taxon>
        <taxon>Volvocaceae</taxon>
        <taxon>Volvox</taxon>
    </lineage>
</organism>
<keyword evidence="3" id="KW-1185">Reference proteome</keyword>
<name>A0A8J4CMD5_9CHLO</name>
<evidence type="ECO:0000313" key="3">
    <source>
        <dbReference type="Proteomes" id="UP000747110"/>
    </source>
</evidence>
<dbReference type="Proteomes" id="UP000747110">
    <property type="component" value="Unassembled WGS sequence"/>
</dbReference>
<comment type="caution">
    <text evidence="2">The sequence shown here is derived from an EMBL/GenBank/DDBJ whole genome shotgun (WGS) entry which is preliminary data.</text>
</comment>
<feature type="compositionally biased region" description="Basic and acidic residues" evidence="1">
    <location>
        <begin position="180"/>
        <end position="205"/>
    </location>
</feature>
<feature type="region of interest" description="Disordered" evidence="1">
    <location>
        <begin position="558"/>
        <end position="631"/>
    </location>
</feature>
<evidence type="ECO:0000256" key="1">
    <source>
        <dbReference type="SAM" id="MobiDB-lite"/>
    </source>
</evidence>
<proteinExistence type="predicted"/>
<gene>
    <name evidence="2" type="ORF">Vretifemale_12570</name>
</gene>
<feature type="region of interest" description="Disordered" evidence="1">
    <location>
        <begin position="825"/>
        <end position="846"/>
    </location>
</feature>
<feature type="compositionally biased region" description="Basic and acidic residues" evidence="1">
    <location>
        <begin position="617"/>
        <end position="627"/>
    </location>
</feature>
<sequence>MKVMSSQLLIDAGIGSENCLPPTHRPSHILQPHISARRRIALSRLRLPQSLQQRLMYCSPYGCCCSSRITAATAAPPAAAPPQLLHGSSHRQLPILTGLNHTSAVSPPYRARPVQKANATHRGQWQPGSGHPTKSRRRKGADSETTPPPPAPSDPYQKLQQPRARRRTSSQSSSQQPQQQRREDPGLNPREQPHPRRQRWMDQRPEQQQQQQLSGESQQEEEEREGELQHLITPPLLLKTPPPAAAAGTDLQDSHGPSSGCYGAASTVAADVDAAVAESHEIPIRGSLEHLIVGAESPQVLANLLSSGQVRKVGNQRQSYEARTVPTSGEITLLSGSSPKRDPGSSPGFNLLGQRLLLLACRRMADLLMVSERDCRSALVSEVSQEAAMAVLCYQVLLSARAGMLGGAAFCEVADVLWRRLGCKDPWFWSEMLKAAEADLPSLAPYEIAALLEPAAACCGAGLPGGLGADLFSPGSTGGEGGGSGRGGDGCDVDRGPAAAVSESWLKKAEERLLQCAECIAPSDAIRLLLALAALHHSPRRSCSRVLVTVGGSAFRGRRWGPTPGPMAAAPPPAAPPAGFPMESAPLGIPSISPGSPSSFAGDTSLHSTQPPAAPGEEDRTGGRVGEDAEELSESQLRALLLAASAVDGAYPGEAWLADWCAAYEQYIVTHGSSLHVPPSGRTVTRNPHGATAIGARVITTAVTATAAEDASESCSDGGPPAGPCAAAVADILYCLASLQFVPPEHWEAAALEAAQTGLRPWLVLAAEVDPNTHTWAMASEPLPDWVPQEPPPDATLEGDHLPPLKLVQLAWAVGALAAACPLPPPPQSPSLPLSPSAVARAGRRRRMREHRRRVFGAALVAVTAWRNEGSVDAAAAAAAAVVLYPGVPASVAGRGMVRPSIWDGLVGGGESVNLSEIVVHDGTTDKIASTAGAAAEMAEWGDLAAWGACARDVLWGMDAAGLAEIAPGGNLGTATASVLDRHSEM</sequence>
<feature type="compositionally biased region" description="Low complexity" evidence="1">
    <location>
        <begin position="831"/>
        <end position="841"/>
    </location>
</feature>